<evidence type="ECO:0000256" key="5">
    <source>
        <dbReference type="ARBA" id="ARBA00022801"/>
    </source>
</evidence>
<dbReference type="GO" id="GO:0016787">
    <property type="term" value="F:hydrolase activity"/>
    <property type="evidence" value="ECO:0007669"/>
    <property type="project" value="UniProtKB-KW"/>
</dbReference>
<comment type="caution">
    <text evidence="8">The sequence shown here is derived from an EMBL/GenBank/DDBJ whole genome shotgun (WGS) entry which is preliminary data.</text>
</comment>
<comment type="similarity">
    <text evidence="1">Belongs to the HicA mRNA interferase family.</text>
</comment>
<evidence type="ECO:0000256" key="3">
    <source>
        <dbReference type="ARBA" id="ARBA00022722"/>
    </source>
</evidence>
<dbReference type="GO" id="GO:0004519">
    <property type="term" value="F:endonuclease activity"/>
    <property type="evidence" value="ECO:0007669"/>
    <property type="project" value="UniProtKB-KW"/>
</dbReference>
<evidence type="ECO:0000256" key="4">
    <source>
        <dbReference type="ARBA" id="ARBA00022759"/>
    </source>
</evidence>
<evidence type="ECO:0000313" key="9">
    <source>
        <dbReference type="Proteomes" id="UP000799330"/>
    </source>
</evidence>
<dbReference type="Proteomes" id="UP000799330">
    <property type="component" value="Unassembled WGS sequence"/>
</dbReference>
<evidence type="ECO:0000256" key="6">
    <source>
        <dbReference type="ARBA" id="ARBA00022884"/>
    </source>
</evidence>
<dbReference type="SUPFAM" id="SSF54786">
    <property type="entry name" value="YcfA/nrd intein domain"/>
    <property type="match status" value="1"/>
</dbReference>
<dbReference type="InterPro" id="IPR012933">
    <property type="entry name" value="HicA_mRNA_interferase"/>
</dbReference>
<evidence type="ECO:0000256" key="7">
    <source>
        <dbReference type="ARBA" id="ARBA00023016"/>
    </source>
</evidence>
<accession>A0A966L4N8</accession>
<dbReference type="GO" id="GO:0003729">
    <property type="term" value="F:mRNA binding"/>
    <property type="evidence" value="ECO:0007669"/>
    <property type="project" value="InterPro"/>
</dbReference>
<evidence type="ECO:0000256" key="1">
    <source>
        <dbReference type="ARBA" id="ARBA00006620"/>
    </source>
</evidence>
<keyword evidence="6" id="KW-0694">RNA-binding</keyword>
<sequence>MKRRDLLRYLSQQGCQLVREGSEHSIWENTLNGRRTAIPRHREIVEFTAVRIFRQLDIPEP</sequence>
<dbReference type="InterPro" id="IPR038570">
    <property type="entry name" value="HicA_sf"/>
</dbReference>
<reference evidence="8" key="1">
    <citation type="journal article" date="2019" name="Mol. Ecol.">
        <title>Genome evolution and host-microbiome shifts correspond with intraspecific niche divergence within harmful algal bloom-forming Microcystis aeruginosa.</title>
        <authorList>
            <person name="Jackrel S.L."/>
            <person name="White J.D."/>
            <person name="Evans J.T."/>
            <person name="Buffin K."/>
            <person name="Hayden K."/>
            <person name="Sarnelle O."/>
            <person name="Denef V.J."/>
        </authorList>
    </citation>
    <scope>NUCLEOTIDE SEQUENCE</scope>
    <source>
        <strain evidence="8">G11-04</strain>
    </source>
</reference>
<dbReference type="Gene3D" id="3.30.920.30">
    <property type="entry name" value="Hypothetical protein"/>
    <property type="match status" value="1"/>
</dbReference>
<dbReference type="EMBL" id="JAADAI010000061">
    <property type="protein sequence ID" value="NCS56572.1"/>
    <property type="molecule type" value="Genomic_DNA"/>
</dbReference>
<protein>
    <submittedName>
        <fullName evidence="8">Type II toxin-antitoxin system HicA family toxin</fullName>
    </submittedName>
</protein>
<keyword evidence="4" id="KW-0255">Endonuclease</keyword>
<evidence type="ECO:0000256" key="2">
    <source>
        <dbReference type="ARBA" id="ARBA00022649"/>
    </source>
</evidence>
<keyword evidence="3" id="KW-0540">Nuclease</keyword>
<dbReference type="Pfam" id="PF07927">
    <property type="entry name" value="HicA_toxin"/>
    <property type="match status" value="1"/>
</dbReference>
<keyword evidence="5" id="KW-0378">Hydrolase</keyword>
<dbReference type="AlphaFoldDB" id="A0A966L4N8"/>
<organism evidence="8 9">
    <name type="scientific">Microcystis aeruginosa G11-04</name>
    <dbReference type="NCBI Taxonomy" id="2685956"/>
    <lineage>
        <taxon>Bacteria</taxon>
        <taxon>Bacillati</taxon>
        <taxon>Cyanobacteriota</taxon>
        <taxon>Cyanophyceae</taxon>
        <taxon>Oscillatoriophycideae</taxon>
        <taxon>Chroococcales</taxon>
        <taxon>Microcystaceae</taxon>
        <taxon>Microcystis</taxon>
    </lineage>
</organism>
<keyword evidence="2" id="KW-1277">Toxin-antitoxin system</keyword>
<evidence type="ECO:0000313" key="8">
    <source>
        <dbReference type="EMBL" id="NCS56572.1"/>
    </source>
</evidence>
<proteinExistence type="inferred from homology"/>
<gene>
    <name evidence="8" type="ORF">GPJ16_06295</name>
</gene>
<name>A0A966L4N8_MICAE</name>
<keyword evidence="7" id="KW-0346">Stress response</keyword>